<evidence type="ECO:0000313" key="2">
    <source>
        <dbReference type="Proteomes" id="UP000189703"/>
    </source>
</evidence>
<evidence type="ECO:0000313" key="4">
    <source>
        <dbReference type="RefSeq" id="XP_010269521.1"/>
    </source>
</evidence>
<organism evidence="2 4">
    <name type="scientific">Nelumbo nucifera</name>
    <name type="common">Sacred lotus</name>
    <dbReference type="NCBI Taxonomy" id="4432"/>
    <lineage>
        <taxon>Eukaryota</taxon>
        <taxon>Viridiplantae</taxon>
        <taxon>Streptophyta</taxon>
        <taxon>Embryophyta</taxon>
        <taxon>Tracheophyta</taxon>
        <taxon>Spermatophyta</taxon>
        <taxon>Magnoliopsida</taxon>
        <taxon>Proteales</taxon>
        <taxon>Nelumbonaceae</taxon>
        <taxon>Nelumbo</taxon>
    </lineage>
</organism>
<dbReference type="RefSeq" id="XP_010269521.1">
    <property type="nucleotide sequence ID" value="XM_010271219.2"/>
</dbReference>
<feature type="compositionally biased region" description="Low complexity" evidence="1">
    <location>
        <begin position="375"/>
        <end position="387"/>
    </location>
</feature>
<name>A0A1U8ANZ7_NELNU</name>
<dbReference type="PANTHER" id="PTHR34962">
    <property type="entry name" value="EMBRYO DEFECTIVE 1703-RELATED"/>
    <property type="match status" value="1"/>
</dbReference>
<proteinExistence type="predicted"/>
<feature type="region of interest" description="Disordered" evidence="1">
    <location>
        <begin position="350"/>
        <end position="400"/>
    </location>
</feature>
<dbReference type="Proteomes" id="UP000189703">
    <property type="component" value="Unplaced"/>
</dbReference>
<dbReference type="RefSeq" id="XP_010269520.1">
    <property type="nucleotide sequence ID" value="XM_010271218.2"/>
</dbReference>
<feature type="compositionally biased region" description="Polar residues" evidence="1">
    <location>
        <begin position="352"/>
        <end position="362"/>
    </location>
</feature>
<gene>
    <name evidence="3 4" type="primary">LOC104606151</name>
</gene>
<dbReference type="eggNOG" id="ENOG502QU1E">
    <property type="taxonomic scope" value="Eukaryota"/>
</dbReference>
<accession>A0A1U8ANZ7</accession>
<keyword evidence="2" id="KW-1185">Reference proteome</keyword>
<dbReference type="OMA" id="EIQHMAR"/>
<dbReference type="GeneID" id="104606151"/>
<evidence type="ECO:0000256" key="1">
    <source>
        <dbReference type="SAM" id="MobiDB-lite"/>
    </source>
</evidence>
<dbReference type="KEGG" id="nnu:104606151"/>
<feature type="region of interest" description="Disordered" evidence="1">
    <location>
        <begin position="509"/>
        <end position="528"/>
    </location>
</feature>
<dbReference type="OrthoDB" id="1894577at2759"/>
<evidence type="ECO:0000313" key="3">
    <source>
        <dbReference type="RefSeq" id="XP_010269520.1"/>
    </source>
</evidence>
<protein>
    <submittedName>
        <fullName evidence="3 4">Uncharacterized protein LOC104606151</fullName>
    </submittedName>
</protein>
<reference evidence="3 4" key="1">
    <citation type="submission" date="2025-04" db="UniProtKB">
        <authorList>
            <consortium name="RefSeq"/>
        </authorList>
    </citation>
    <scope>IDENTIFICATION</scope>
</reference>
<dbReference type="AlphaFoldDB" id="A0A1U8ANZ7"/>
<dbReference type="PANTHER" id="PTHR34962:SF3">
    <property type="entry name" value="ABC SUBFAMILY C PROTEIN"/>
    <property type="match status" value="1"/>
</dbReference>
<sequence length="694" mass="76872">MSTDYCAPPRPRRLAMAWAQYALSFHSSPSVVHRTGIIVNGRALALASASSPTPSKLTKRKNYLRPKLLKTLTKSHPTPLLPHEALENPRSITETVENLQHLCETLEIVHEQELEIYSDRSLGEVFGDIVEEVNEKNDTQKELDSEGLNVSQIADNGVSGGVGVISSRSVLELAFYVVGLFVLQTICAVWVLGPTSFGRETTNGEEEAEAARLGVSESEVRNGKRMEGYSLNRNNGVLENLFGSKPSSVIHIDKSQILEKIVEIRAMAKEARESEARELRASGLASSSDVIGDGADSVPAETASSTVKTNIQKEVDGRIFKLQKRLHSLRENSPLASFSYLTSSDKVKDMTNSEASNANKKSGNFVFKKKRRFRSSPSSPGNNPQGFQGPKDNSVPTGIGRKVATIDPLSNALDLSGGEQKIDITNGASQESTSMNIEKMHYNALGETIHEVKENKEARREPFNNESSSMQSVRKKLENSRREMAMGIENSKTMKGDIQEINCKRSVESAQLSESARPKRQISRSFTKENKDTSTITYTKVPLNSSGSSRMLLQNGEIEQKRIVKNRPSDIENDLWSLNLPYVLAILLHRGSDREGRNGLYSLKINSQLEEESSSYTVVFEGRSDARNFCYLLETFFEDLGDFSANVVPLSIKELKEAVESRTMKVIFVRKGQLQLYAGQPLADVEMALRSIIE</sequence>